<keyword evidence="3" id="KW-0663">Pyridoxal phosphate</keyword>
<dbReference type="NCBIfam" id="TIGR00260">
    <property type="entry name" value="thrC"/>
    <property type="match status" value="1"/>
</dbReference>
<dbReference type="GO" id="GO:0004795">
    <property type="term" value="F:threonine synthase activity"/>
    <property type="evidence" value="ECO:0007669"/>
    <property type="project" value="UniProtKB-UniRule"/>
</dbReference>
<organism evidence="8 9">
    <name type="scientific">Sutterella parvirubra YIT 11816</name>
    <dbReference type="NCBI Taxonomy" id="762967"/>
    <lineage>
        <taxon>Bacteria</taxon>
        <taxon>Pseudomonadati</taxon>
        <taxon>Pseudomonadota</taxon>
        <taxon>Betaproteobacteria</taxon>
        <taxon>Burkholderiales</taxon>
        <taxon>Sutterellaceae</taxon>
        <taxon>Sutterella</taxon>
    </lineage>
</organism>
<dbReference type="RefSeq" id="WP_008541252.1">
    <property type="nucleotide sequence ID" value="NZ_JH604902.1"/>
</dbReference>
<dbReference type="PATRIC" id="fig|762967.3.peg.527"/>
<dbReference type="HOGENOM" id="CLU_015170_1_0_4"/>
<dbReference type="PANTHER" id="PTHR42690">
    <property type="entry name" value="THREONINE SYNTHASE FAMILY MEMBER"/>
    <property type="match status" value="1"/>
</dbReference>
<dbReference type="SUPFAM" id="SSF53686">
    <property type="entry name" value="Tryptophan synthase beta subunit-like PLP-dependent enzymes"/>
    <property type="match status" value="1"/>
</dbReference>
<dbReference type="EMBL" id="AFBQ01000080">
    <property type="protein sequence ID" value="EHY31978.1"/>
    <property type="molecule type" value="Genomic_DNA"/>
</dbReference>
<evidence type="ECO:0000259" key="7">
    <source>
        <dbReference type="Pfam" id="PF14821"/>
    </source>
</evidence>
<evidence type="ECO:0000256" key="5">
    <source>
        <dbReference type="NCBIfam" id="TIGR00260"/>
    </source>
</evidence>
<comment type="similarity">
    <text evidence="2">Belongs to the threonine synthase family.</text>
</comment>
<dbReference type="InterPro" id="IPR051166">
    <property type="entry name" value="Threonine_Synthase"/>
</dbReference>
<feature type="domain" description="Tryptophan synthase beta chain-like PALP" evidence="6">
    <location>
        <begin position="109"/>
        <end position="320"/>
    </location>
</feature>
<dbReference type="EC" id="4.2.3.1" evidence="5"/>
<evidence type="ECO:0000259" key="6">
    <source>
        <dbReference type="Pfam" id="PF00291"/>
    </source>
</evidence>
<dbReference type="InterPro" id="IPR004450">
    <property type="entry name" value="Thr_synthase-like"/>
</dbReference>
<keyword evidence="4" id="KW-0456">Lyase</keyword>
<dbReference type="STRING" id="762967.HMPREF9440_00646"/>
<dbReference type="AlphaFoldDB" id="H3KD40"/>
<evidence type="ECO:0000256" key="3">
    <source>
        <dbReference type="ARBA" id="ARBA00022898"/>
    </source>
</evidence>
<keyword evidence="9" id="KW-1185">Reference proteome</keyword>
<evidence type="ECO:0000256" key="1">
    <source>
        <dbReference type="ARBA" id="ARBA00001933"/>
    </source>
</evidence>
<evidence type="ECO:0000256" key="4">
    <source>
        <dbReference type="ARBA" id="ARBA00023239"/>
    </source>
</evidence>
<gene>
    <name evidence="8" type="ORF">HMPREF9440_00646</name>
</gene>
<comment type="caution">
    <text evidence="8">The sequence shown here is derived from an EMBL/GenBank/DDBJ whole genome shotgun (WGS) entry which is preliminary data.</text>
</comment>
<comment type="cofactor">
    <cofactor evidence="1">
        <name>pyridoxal 5'-phosphate</name>
        <dbReference type="ChEBI" id="CHEBI:597326"/>
    </cofactor>
</comment>
<evidence type="ECO:0000313" key="8">
    <source>
        <dbReference type="EMBL" id="EHY31978.1"/>
    </source>
</evidence>
<dbReference type="Pfam" id="PF24857">
    <property type="entry name" value="THR4_C"/>
    <property type="match status" value="1"/>
</dbReference>
<evidence type="ECO:0000256" key="2">
    <source>
        <dbReference type="ARBA" id="ARBA00005517"/>
    </source>
</evidence>
<dbReference type="GO" id="GO:0009088">
    <property type="term" value="P:threonine biosynthetic process"/>
    <property type="evidence" value="ECO:0007669"/>
    <property type="project" value="UniProtKB-UniRule"/>
</dbReference>
<dbReference type="InterPro" id="IPR029144">
    <property type="entry name" value="Thr_synth_N"/>
</dbReference>
<dbReference type="InterPro" id="IPR036052">
    <property type="entry name" value="TrpB-like_PALP_sf"/>
</dbReference>
<dbReference type="Pfam" id="PF14821">
    <property type="entry name" value="Thr_synth_N"/>
    <property type="match status" value="1"/>
</dbReference>
<sequence length="478" mass="52954">MQYISTRGLRTDKTFGDLIFEGFAEDGGLYVPEAYPKLPLETIASWKSLDYASLAFEVMHLFWPELERRELWTLCRDVFQPQFYPNGRDRISTTEVAPVTWLHDGVGLLELCNGPTLSFDDLSFPFLAKIWERRLGNLPEKLLLVGATTGDMGASCAAAFAEQKNVRIVLLSPKDRMSRFQGAQLYGIKAKNVTNLVVDGTFDHCQDMVSAMLKDKAFAEANNLGASNATLFSRIAVQIVYYFWAYLRAVEQVGDDVVFAVPAGNFGNAFAGLLAQRMGLPILRLIVSTNENDAMDAFLRTGTYAPRKSEETIATSSPSTDISRAANFERFLFEILNRNASRVKELMADLEEKGSLTLTPEEFALVRRTRISSGTSNHANRLEIIETMNLEYDTLVDPHTADTLYSGIYLHPVGVPTICLETVHAVKFPKIIRQATGLDVPVPEGFEGVLSQQPINAHPVADDAAAVRQLVQAEGAKL</sequence>
<protein>
    <recommendedName>
        <fullName evidence="5">Threonine synthase</fullName>
        <ecNumber evidence="5">4.2.3.1</ecNumber>
    </recommendedName>
</protein>
<proteinExistence type="inferred from homology"/>
<dbReference type="InterPro" id="IPR001926">
    <property type="entry name" value="TrpB-like_PALP"/>
</dbReference>
<name>H3KD40_9BURK</name>
<dbReference type="InterPro" id="IPR037158">
    <property type="entry name" value="Thr_synth_N_sf"/>
</dbReference>
<feature type="domain" description="Threonine synthase N-terminal" evidence="7">
    <location>
        <begin position="2"/>
        <end position="77"/>
    </location>
</feature>
<dbReference type="Proteomes" id="UP000004956">
    <property type="component" value="Unassembled WGS sequence"/>
</dbReference>
<accession>H3KD40</accession>
<dbReference type="Gene3D" id="3.40.50.1100">
    <property type="match status" value="2"/>
</dbReference>
<dbReference type="Gene3D" id="3.90.1380.10">
    <property type="entry name" value="Threonine synthase, N-terminal domain"/>
    <property type="match status" value="1"/>
</dbReference>
<evidence type="ECO:0000313" key="9">
    <source>
        <dbReference type="Proteomes" id="UP000004956"/>
    </source>
</evidence>
<dbReference type="OrthoDB" id="9763107at2"/>
<dbReference type="PANTHER" id="PTHR42690:SF1">
    <property type="entry name" value="THREONINE SYNTHASE-LIKE 2"/>
    <property type="match status" value="1"/>
</dbReference>
<reference evidence="8 9" key="1">
    <citation type="submission" date="2011-11" db="EMBL/GenBank/DDBJ databases">
        <authorList>
            <person name="Weinstock G."/>
            <person name="Sodergren E."/>
            <person name="Clifton S."/>
            <person name="Fulton L."/>
            <person name="Fulton B."/>
            <person name="Courtney L."/>
            <person name="Fronick C."/>
            <person name="Harrison M."/>
            <person name="Strong C."/>
            <person name="Farmer C."/>
            <person name="Delahaunty K."/>
            <person name="Markovic C."/>
            <person name="Hall O."/>
            <person name="Minx P."/>
            <person name="Tomlinson C."/>
            <person name="Mitreva M."/>
            <person name="Hou S."/>
            <person name="Chen J."/>
            <person name="Wollam A."/>
            <person name="Pepin K.H."/>
            <person name="Johnson M."/>
            <person name="Bhonagiri V."/>
            <person name="Zhang X."/>
            <person name="Suruliraj S."/>
            <person name="Warren W."/>
            <person name="Chinwalla A."/>
            <person name="Mardis E.R."/>
            <person name="Wilson R.K."/>
        </authorList>
    </citation>
    <scope>NUCLEOTIDE SEQUENCE [LARGE SCALE GENOMIC DNA]</scope>
    <source>
        <strain evidence="8 9">YIT 11816</strain>
    </source>
</reference>
<dbReference type="Pfam" id="PF00291">
    <property type="entry name" value="PALP"/>
    <property type="match status" value="1"/>
</dbReference>